<dbReference type="AlphaFoldDB" id="A0A4C1XB44"/>
<comment type="caution">
    <text evidence="2">The sequence shown here is derived from an EMBL/GenBank/DDBJ whole genome shotgun (WGS) entry which is preliminary data.</text>
</comment>
<name>A0A4C1XB44_EUMVA</name>
<feature type="compositionally biased region" description="Basic and acidic residues" evidence="1">
    <location>
        <begin position="1"/>
        <end position="16"/>
    </location>
</feature>
<dbReference type="Proteomes" id="UP000299102">
    <property type="component" value="Unassembled WGS sequence"/>
</dbReference>
<keyword evidence="3" id="KW-1185">Reference proteome</keyword>
<dbReference type="OrthoDB" id="7312133at2759"/>
<feature type="region of interest" description="Disordered" evidence="1">
    <location>
        <begin position="1"/>
        <end position="21"/>
    </location>
</feature>
<evidence type="ECO:0000313" key="2">
    <source>
        <dbReference type="EMBL" id="GBP59569.1"/>
    </source>
</evidence>
<protein>
    <submittedName>
        <fullName evidence="2">Uncharacterized protein</fullName>
    </submittedName>
</protein>
<evidence type="ECO:0000313" key="3">
    <source>
        <dbReference type="Proteomes" id="UP000299102"/>
    </source>
</evidence>
<proteinExistence type="predicted"/>
<accession>A0A4C1XB44</accession>
<sequence length="115" mass="12854">MLESIRKELPESRSEMVNDLDLQEDVTISPYTWTPHEDSSSFSENTWASYSLSLDRFSGLDLISESSLPVSHAMTDSEIDCGKYRRNDLSLLCDVVRCAAADDDDSQRSPISQGS</sequence>
<dbReference type="EMBL" id="BGZK01000764">
    <property type="protein sequence ID" value="GBP59569.1"/>
    <property type="molecule type" value="Genomic_DNA"/>
</dbReference>
<gene>
    <name evidence="2" type="ORF">EVAR_83288_1</name>
</gene>
<reference evidence="2 3" key="1">
    <citation type="journal article" date="2019" name="Commun. Biol.">
        <title>The bagworm genome reveals a unique fibroin gene that provides high tensile strength.</title>
        <authorList>
            <person name="Kono N."/>
            <person name="Nakamura H."/>
            <person name="Ohtoshi R."/>
            <person name="Tomita M."/>
            <person name="Numata K."/>
            <person name="Arakawa K."/>
        </authorList>
    </citation>
    <scope>NUCLEOTIDE SEQUENCE [LARGE SCALE GENOMIC DNA]</scope>
</reference>
<organism evidence="2 3">
    <name type="scientific">Eumeta variegata</name>
    <name type="common">Bagworm moth</name>
    <name type="synonym">Eumeta japonica</name>
    <dbReference type="NCBI Taxonomy" id="151549"/>
    <lineage>
        <taxon>Eukaryota</taxon>
        <taxon>Metazoa</taxon>
        <taxon>Ecdysozoa</taxon>
        <taxon>Arthropoda</taxon>
        <taxon>Hexapoda</taxon>
        <taxon>Insecta</taxon>
        <taxon>Pterygota</taxon>
        <taxon>Neoptera</taxon>
        <taxon>Endopterygota</taxon>
        <taxon>Lepidoptera</taxon>
        <taxon>Glossata</taxon>
        <taxon>Ditrysia</taxon>
        <taxon>Tineoidea</taxon>
        <taxon>Psychidae</taxon>
        <taxon>Oiketicinae</taxon>
        <taxon>Eumeta</taxon>
    </lineage>
</organism>
<evidence type="ECO:0000256" key="1">
    <source>
        <dbReference type="SAM" id="MobiDB-lite"/>
    </source>
</evidence>